<gene>
    <name evidence="7" type="ORF">MNBD_ALPHA06-1440</name>
</gene>
<dbReference type="CDD" id="cd16922">
    <property type="entry name" value="HATPase_EvgS-ArcB-TorS-like"/>
    <property type="match status" value="1"/>
</dbReference>
<dbReference type="GO" id="GO:0005886">
    <property type="term" value="C:plasma membrane"/>
    <property type="evidence" value="ECO:0007669"/>
    <property type="project" value="TreeGrafter"/>
</dbReference>
<reference evidence="7" key="1">
    <citation type="submission" date="2018-06" db="EMBL/GenBank/DDBJ databases">
        <authorList>
            <person name="Zhirakovskaya E."/>
        </authorList>
    </citation>
    <scope>NUCLEOTIDE SEQUENCE</scope>
</reference>
<dbReference type="Gene3D" id="3.30.565.10">
    <property type="entry name" value="Histidine kinase-like ATPase, C-terminal domain"/>
    <property type="match status" value="1"/>
</dbReference>
<dbReference type="PANTHER" id="PTHR43047:SF72">
    <property type="entry name" value="OSMOSENSING HISTIDINE PROTEIN KINASE SLN1"/>
    <property type="match status" value="1"/>
</dbReference>
<dbReference type="Pfam" id="PF02518">
    <property type="entry name" value="HATPase_c"/>
    <property type="match status" value="1"/>
</dbReference>
<dbReference type="GO" id="GO:0009927">
    <property type="term" value="F:histidine phosphotransfer kinase activity"/>
    <property type="evidence" value="ECO:0007669"/>
    <property type="project" value="TreeGrafter"/>
</dbReference>
<dbReference type="AlphaFoldDB" id="A0A3B0R3C0"/>
<keyword evidence="3" id="KW-0597">Phosphoprotein</keyword>
<feature type="domain" description="Histidine kinase" evidence="6">
    <location>
        <begin position="1"/>
        <end position="132"/>
    </location>
</feature>
<dbReference type="PANTHER" id="PTHR43047">
    <property type="entry name" value="TWO-COMPONENT HISTIDINE PROTEIN KINASE"/>
    <property type="match status" value="1"/>
</dbReference>
<evidence type="ECO:0000256" key="4">
    <source>
        <dbReference type="ARBA" id="ARBA00022679"/>
    </source>
</evidence>
<proteinExistence type="predicted"/>
<dbReference type="EMBL" id="UOEE01000022">
    <property type="protein sequence ID" value="VAV86972.1"/>
    <property type="molecule type" value="Genomic_DNA"/>
</dbReference>
<evidence type="ECO:0000259" key="6">
    <source>
        <dbReference type="PROSITE" id="PS50109"/>
    </source>
</evidence>
<evidence type="ECO:0000256" key="1">
    <source>
        <dbReference type="ARBA" id="ARBA00000085"/>
    </source>
</evidence>
<keyword evidence="4" id="KW-0808">Transferase</keyword>
<evidence type="ECO:0000313" key="7">
    <source>
        <dbReference type="EMBL" id="VAV86972.1"/>
    </source>
</evidence>
<dbReference type="EC" id="2.7.13.3" evidence="2"/>
<dbReference type="InterPro" id="IPR004358">
    <property type="entry name" value="Sig_transdc_His_kin-like_C"/>
</dbReference>
<protein>
    <recommendedName>
        <fullName evidence="2">histidine kinase</fullName>
        <ecNumber evidence="2">2.7.13.3</ecNumber>
    </recommendedName>
</protein>
<evidence type="ECO:0000256" key="5">
    <source>
        <dbReference type="ARBA" id="ARBA00022777"/>
    </source>
</evidence>
<keyword evidence="5 7" id="KW-0418">Kinase</keyword>
<evidence type="ECO:0000256" key="3">
    <source>
        <dbReference type="ARBA" id="ARBA00022553"/>
    </source>
</evidence>
<dbReference type="InterPro" id="IPR036890">
    <property type="entry name" value="HATPase_C_sf"/>
</dbReference>
<dbReference type="FunFam" id="3.30.565.10:FF:000010">
    <property type="entry name" value="Sensor histidine kinase RcsC"/>
    <property type="match status" value="1"/>
</dbReference>
<name>A0A3B0R3C0_9ZZZZ</name>
<comment type="catalytic activity">
    <reaction evidence="1">
        <text>ATP + protein L-histidine = ADP + protein N-phospho-L-histidine.</text>
        <dbReference type="EC" id="2.7.13.3"/>
    </reaction>
</comment>
<accession>A0A3B0R3C0</accession>
<dbReference type="InterPro" id="IPR003594">
    <property type="entry name" value="HATPase_dom"/>
</dbReference>
<dbReference type="PRINTS" id="PR00344">
    <property type="entry name" value="BCTRLSENSOR"/>
</dbReference>
<sequence>MSFADDIPEYCLGDPTRMRQIATNLVGNAIKFTAEGSVHFKVSMCEPPTGKPGHKWALIQVKDSGVGIDQAAQDVIFERFSQADSTTTRQFGGTGLGLAICKQLVETMGGEIGVTSELGEGTCFWYKVPIFIVDQDGNKLPE</sequence>
<evidence type="ECO:0000256" key="2">
    <source>
        <dbReference type="ARBA" id="ARBA00012438"/>
    </source>
</evidence>
<dbReference type="SUPFAM" id="SSF55874">
    <property type="entry name" value="ATPase domain of HSP90 chaperone/DNA topoisomerase II/histidine kinase"/>
    <property type="match status" value="1"/>
</dbReference>
<dbReference type="GO" id="GO:0000155">
    <property type="term" value="F:phosphorelay sensor kinase activity"/>
    <property type="evidence" value="ECO:0007669"/>
    <property type="project" value="TreeGrafter"/>
</dbReference>
<organism evidence="7">
    <name type="scientific">hydrothermal vent metagenome</name>
    <dbReference type="NCBI Taxonomy" id="652676"/>
    <lineage>
        <taxon>unclassified sequences</taxon>
        <taxon>metagenomes</taxon>
        <taxon>ecological metagenomes</taxon>
    </lineage>
</organism>
<dbReference type="SMART" id="SM00387">
    <property type="entry name" value="HATPase_c"/>
    <property type="match status" value="1"/>
</dbReference>
<dbReference type="InterPro" id="IPR005467">
    <property type="entry name" value="His_kinase_dom"/>
</dbReference>
<dbReference type="PROSITE" id="PS50109">
    <property type="entry name" value="HIS_KIN"/>
    <property type="match status" value="1"/>
</dbReference>